<dbReference type="Proteomes" id="UP000419138">
    <property type="component" value="Unassembled WGS sequence"/>
</dbReference>
<dbReference type="RefSeq" id="WP_153525466.1">
    <property type="nucleotide sequence ID" value="NZ_JBEPDZ010000004.1"/>
</dbReference>
<feature type="domain" description="YCII-related" evidence="2">
    <location>
        <begin position="19"/>
        <end position="97"/>
    </location>
</feature>
<evidence type="ECO:0000259" key="2">
    <source>
        <dbReference type="Pfam" id="PF03795"/>
    </source>
</evidence>
<dbReference type="OrthoDB" id="668782at2"/>
<dbReference type="Gene3D" id="3.30.70.1060">
    <property type="entry name" value="Dimeric alpha+beta barrel"/>
    <property type="match status" value="1"/>
</dbReference>
<protein>
    <submittedName>
        <fullName evidence="3">Transcriptional regulator</fullName>
    </submittedName>
</protein>
<dbReference type="InterPro" id="IPR005545">
    <property type="entry name" value="YCII"/>
</dbReference>
<accession>A0A646KP03</accession>
<organism evidence="3 4">
    <name type="scientific">Streptomyces jumonjinensis</name>
    <dbReference type="NCBI Taxonomy" id="1945"/>
    <lineage>
        <taxon>Bacteria</taxon>
        <taxon>Bacillati</taxon>
        <taxon>Actinomycetota</taxon>
        <taxon>Actinomycetes</taxon>
        <taxon>Kitasatosporales</taxon>
        <taxon>Streptomycetaceae</taxon>
        <taxon>Streptomyces</taxon>
    </lineage>
</organism>
<dbReference type="InterPro" id="IPR011008">
    <property type="entry name" value="Dimeric_a/b-barrel"/>
</dbReference>
<proteinExistence type="inferred from homology"/>
<dbReference type="SUPFAM" id="SSF54909">
    <property type="entry name" value="Dimeric alpha+beta barrel"/>
    <property type="match status" value="1"/>
</dbReference>
<dbReference type="PANTHER" id="PTHR35174">
    <property type="entry name" value="BLL7171 PROTEIN-RELATED"/>
    <property type="match status" value="1"/>
</dbReference>
<sequence length="118" mass="13037">MPRFLTMIHVDEQNAPTDDPGPEFGERMGALLEEITKAGVMLDTAGLTPTSEGTRVTWSGGRLGYVDGPFTESKEVIGGYSLIQAKDKAEALEWARRFLEIHPAHWTVTAEVRQIAEH</sequence>
<evidence type="ECO:0000256" key="1">
    <source>
        <dbReference type="ARBA" id="ARBA00007689"/>
    </source>
</evidence>
<dbReference type="PANTHER" id="PTHR35174:SF1">
    <property type="entry name" value="BLL0086 PROTEIN"/>
    <property type="match status" value="1"/>
</dbReference>
<dbReference type="EMBL" id="VCLA01000181">
    <property type="protein sequence ID" value="MQT03975.1"/>
    <property type="molecule type" value="Genomic_DNA"/>
</dbReference>
<evidence type="ECO:0000313" key="4">
    <source>
        <dbReference type="Proteomes" id="UP000419138"/>
    </source>
</evidence>
<evidence type="ECO:0000313" key="3">
    <source>
        <dbReference type="EMBL" id="MQT03975.1"/>
    </source>
</evidence>
<comment type="caution">
    <text evidence="3">The sequence shown here is derived from an EMBL/GenBank/DDBJ whole genome shotgun (WGS) entry which is preliminary data.</text>
</comment>
<dbReference type="Pfam" id="PF03795">
    <property type="entry name" value="YCII"/>
    <property type="match status" value="1"/>
</dbReference>
<dbReference type="AlphaFoldDB" id="A0A646KP03"/>
<name>A0A646KP03_STRJU</name>
<comment type="similarity">
    <text evidence="1">Belongs to the YciI family.</text>
</comment>
<keyword evidence="4" id="KW-1185">Reference proteome</keyword>
<gene>
    <name evidence="3" type="ORF">FF041_28520</name>
</gene>
<reference evidence="3 4" key="1">
    <citation type="submission" date="2019-05" db="EMBL/GenBank/DDBJ databases">
        <title>Comparative genomics and metabolomics analyses of clavulanic acid producing Streptomyces species provides insight into specialized metabolism and evolution of beta-lactam biosynthetic gene clusters.</title>
        <authorList>
            <person name="Moore M.A."/>
            <person name="Cruz-Morales P."/>
            <person name="Barona Gomez F."/>
            <person name="Kapil T."/>
        </authorList>
    </citation>
    <scope>NUCLEOTIDE SEQUENCE [LARGE SCALE GENOMIC DNA]</scope>
    <source>
        <strain evidence="3 4">NRRL 5741</strain>
    </source>
</reference>